<organism evidence="8 9">
    <name type="scientific">Oceanobacillus sojae</name>
    <dbReference type="NCBI Taxonomy" id="582851"/>
    <lineage>
        <taxon>Bacteria</taxon>
        <taxon>Bacillati</taxon>
        <taxon>Bacillota</taxon>
        <taxon>Bacilli</taxon>
        <taxon>Bacillales</taxon>
        <taxon>Bacillaceae</taxon>
        <taxon>Oceanobacillus</taxon>
    </lineage>
</organism>
<evidence type="ECO:0000256" key="2">
    <source>
        <dbReference type="ARBA" id="ARBA00012865"/>
    </source>
</evidence>
<gene>
    <name evidence="8" type="ORF">OSO01_08980</name>
</gene>
<dbReference type="PRINTS" id="PR00118">
    <property type="entry name" value="BLACTAMASEA"/>
</dbReference>
<keyword evidence="5 6" id="KW-0046">Antibiotic resistance</keyword>
<evidence type="ECO:0000259" key="7">
    <source>
        <dbReference type="Pfam" id="PF13354"/>
    </source>
</evidence>
<dbReference type="PROSITE" id="PS51257">
    <property type="entry name" value="PROKAR_LIPOPROTEIN"/>
    <property type="match status" value="1"/>
</dbReference>
<proteinExistence type="inferred from homology"/>
<dbReference type="SUPFAM" id="SSF56601">
    <property type="entry name" value="beta-lactamase/transpeptidase-like"/>
    <property type="match status" value="1"/>
</dbReference>
<reference evidence="8 9" key="1">
    <citation type="submission" date="2019-07" db="EMBL/GenBank/DDBJ databases">
        <title>Whole genome shotgun sequence of Oceanobacillus sojae NBRC 105379.</title>
        <authorList>
            <person name="Hosoyama A."/>
            <person name="Uohara A."/>
            <person name="Ohji S."/>
            <person name="Ichikawa N."/>
        </authorList>
    </citation>
    <scope>NUCLEOTIDE SEQUENCE [LARGE SCALE GENOMIC DNA]</scope>
    <source>
        <strain evidence="8 9">NBRC 105379</strain>
    </source>
</reference>
<dbReference type="STRING" id="582851.GCA_900162665_04289"/>
<dbReference type="InterPro" id="IPR058139">
    <property type="entry name" value="BlaC_bacilli"/>
</dbReference>
<accession>A0A511ZFC6</accession>
<comment type="catalytic activity">
    <reaction evidence="6">
        <text>a beta-lactam + H2O = a substituted beta-amino acid</text>
        <dbReference type="Rhea" id="RHEA:20401"/>
        <dbReference type="ChEBI" id="CHEBI:15377"/>
        <dbReference type="ChEBI" id="CHEBI:35627"/>
        <dbReference type="ChEBI" id="CHEBI:140347"/>
        <dbReference type="EC" id="3.5.2.6"/>
    </reaction>
</comment>
<dbReference type="InterPro" id="IPR023650">
    <property type="entry name" value="Beta-lactam_class-A_AS"/>
</dbReference>
<feature type="domain" description="Beta-lactamase class A catalytic" evidence="7">
    <location>
        <begin position="63"/>
        <end position="278"/>
    </location>
</feature>
<dbReference type="GO" id="GO:0008800">
    <property type="term" value="F:beta-lactamase activity"/>
    <property type="evidence" value="ECO:0007669"/>
    <property type="project" value="UniProtKB-UniRule"/>
</dbReference>
<dbReference type="GO" id="GO:0030655">
    <property type="term" value="P:beta-lactam antibiotic catabolic process"/>
    <property type="evidence" value="ECO:0007669"/>
    <property type="project" value="InterPro"/>
</dbReference>
<evidence type="ECO:0000256" key="4">
    <source>
        <dbReference type="ARBA" id="ARBA00022801"/>
    </source>
</evidence>
<dbReference type="AlphaFoldDB" id="A0A511ZFC6"/>
<keyword evidence="4 6" id="KW-0378">Hydrolase</keyword>
<dbReference type="EC" id="3.5.2.6" evidence="2 6"/>
<evidence type="ECO:0000256" key="5">
    <source>
        <dbReference type="ARBA" id="ARBA00023251"/>
    </source>
</evidence>
<dbReference type="EMBL" id="BJYM01000003">
    <property type="protein sequence ID" value="GEN86159.1"/>
    <property type="molecule type" value="Genomic_DNA"/>
</dbReference>
<dbReference type="NCBIfam" id="NF012167">
    <property type="entry name" value="classA_firm"/>
    <property type="match status" value="1"/>
</dbReference>
<dbReference type="PANTHER" id="PTHR35333:SF3">
    <property type="entry name" value="BETA-LACTAMASE-TYPE TRANSPEPTIDASE FOLD CONTAINING PROTEIN"/>
    <property type="match status" value="1"/>
</dbReference>
<sequence length="308" mass="33826">MKHFQDIFNKKGFILLLSIAAIGLAGCSNDVESSEESSEAPEQTSQGEEVFKELEDEFDARLGVYAIDTGSEQTVAYRSDERFAYASTFKPLAAGAILQTNSIEDLEKVITYSEEDLVTYSPVTEKHADDGMKLEEIIEAAVRYSDNTAGNLMLEELGGPNGLEEILRENGDETTEMDRMETELNEAAPGDTRDTSTPQALAESLQKYVLSDLLPEDKRELLIDWITGNETGDSLIRAGVPEGWEVGDKSGAGNYGTRNDIAVVWPPDNKAPIVIAVLSSQDTADADYNDELIEKAAERVIEQLQNEE</sequence>
<dbReference type="InterPro" id="IPR045155">
    <property type="entry name" value="Beta-lactam_cat"/>
</dbReference>
<dbReference type="GO" id="GO:0046677">
    <property type="term" value="P:response to antibiotic"/>
    <property type="evidence" value="ECO:0007669"/>
    <property type="project" value="UniProtKB-UniRule"/>
</dbReference>
<protein>
    <recommendedName>
        <fullName evidence="2 6">Beta-lactamase</fullName>
        <ecNumber evidence="2 6">3.5.2.6</ecNumber>
    </recommendedName>
</protein>
<evidence type="ECO:0000313" key="9">
    <source>
        <dbReference type="Proteomes" id="UP000321558"/>
    </source>
</evidence>
<evidence type="ECO:0000256" key="3">
    <source>
        <dbReference type="ARBA" id="ARBA00022729"/>
    </source>
</evidence>
<comment type="similarity">
    <text evidence="1 6">Belongs to the class-A beta-lactamase family.</text>
</comment>
<keyword evidence="3" id="KW-0732">Signal</keyword>
<dbReference type="NCBIfam" id="NF033103">
    <property type="entry name" value="bla_class_A"/>
    <property type="match status" value="1"/>
</dbReference>
<dbReference type="Proteomes" id="UP000321558">
    <property type="component" value="Unassembled WGS sequence"/>
</dbReference>
<dbReference type="PROSITE" id="PS00146">
    <property type="entry name" value="BETA_LACTAMASE_A"/>
    <property type="match status" value="1"/>
</dbReference>
<evidence type="ECO:0000256" key="1">
    <source>
        <dbReference type="ARBA" id="ARBA00009009"/>
    </source>
</evidence>
<name>A0A511ZFC6_9BACI</name>
<dbReference type="InterPro" id="IPR012338">
    <property type="entry name" value="Beta-lactam/transpept-like"/>
</dbReference>
<dbReference type="InterPro" id="IPR000871">
    <property type="entry name" value="Beta-lactam_class-A"/>
</dbReference>
<dbReference type="OrthoDB" id="9784149at2"/>
<evidence type="ECO:0000256" key="6">
    <source>
        <dbReference type="RuleBase" id="RU361140"/>
    </source>
</evidence>
<evidence type="ECO:0000313" key="8">
    <source>
        <dbReference type="EMBL" id="GEN86159.1"/>
    </source>
</evidence>
<dbReference type="Gene3D" id="3.40.710.10">
    <property type="entry name" value="DD-peptidase/beta-lactamase superfamily"/>
    <property type="match status" value="1"/>
</dbReference>
<dbReference type="RefSeq" id="WP_147209093.1">
    <property type="nucleotide sequence ID" value="NZ_BJYM01000003.1"/>
</dbReference>
<dbReference type="Pfam" id="PF13354">
    <property type="entry name" value="Beta-lactamase2"/>
    <property type="match status" value="1"/>
</dbReference>
<comment type="caution">
    <text evidence="8">The sequence shown here is derived from an EMBL/GenBank/DDBJ whole genome shotgun (WGS) entry which is preliminary data.</text>
</comment>
<keyword evidence="9" id="KW-1185">Reference proteome</keyword>
<dbReference type="PANTHER" id="PTHR35333">
    <property type="entry name" value="BETA-LACTAMASE"/>
    <property type="match status" value="1"/>
</dbReference>